<dbReference type="InterPro" id="IPR010712">
    <property type="entry name" value="Arsenical-R_ArsD"/>
</dbReference>
<name>A0A5C7SE84_THASP</name>
<evidence type="ECO:0000313" key="2">
    <source>
        <dbReference type="Proteomes" id="UP000321192"/>
    </source>
</evidence>
<dbReference type="GO" id="GO:0045892">
    <property type="term" value="P:negative regulation of DNA-templated transcription"/>
    <property type="evidence" value="ECO:0007669"/>
    <property type="project" value="InterPro"/>
</dbReference>
<dbReference type="GO" id="GO:0046685">
    <property type="term" value="P:response to arsenic-containing substance"/>
    <property type="evidence" value="ECO:0007669"/>
    <property type="project" value="InterPro"/>
</dbReference>
<reference evidence="1 2" key="1">
    <citation type="submission" date="2018-09" db="EMBL/GenBank/DDBJ databases">
        <title>Metagenome Assembled Genomes from an Advanced Water Purification Facility.</title>
        <authorList>
            <person name="Stamps B.W."/>
            <person name="Spear J.R."/>
        </authorList>
    </citation>
    <scope>NUCLEOTIDE SEQUENCE [LARGE SCALE GENOMIC DNA]</scope>
    <source>
        <strain evidence="1">Bin_27_1</strain>
    </source>
</reference>
<dbReference type="RefSeq" id="WP_043746173.1">
    <property type="nucleotide sequence ID" value="NZ_SSFD01000256.1"/>
</dbReference>
<proteinExistence type="predicted"/>
<evidence type="ECO:0000313" key="1">
    <source>
        <dbReference type="EMBL" id="TXH82060.1"/>
    </source>
</evidence>
<dbReference type="Gene3D" id="3.40.30.10">
    <property type="entry name" value="Glutaredoxin"/>
    <property type="match status" value="1"/>
</dbReference>
<dbReference type="Proteomes" id="UP000321192">
    <property type="component" value="Unassembled WGS sequence"/>
</dbReference>
<organism evidence="1 2">
    <name type="scientific">Thauera aminoaromatica</name>
    <dbReference type="NCBI Taxonomy" id="164330"/>
    <lineage>
        <taxon>Bacteria</taxon>
        <taxon>Pseudomonadati</taxon>
        <taxon>Pseudomonadota</taxon>
        <taxon>Betaproteobacteria</taxon>
        <taxon>Rhodocyclales</taxon>
        <taxon>Zoogloeaceae</taxon>
        <taxon>Thauera</taxon>
    </lineage>
</organism>
<dbReference type="EMBL" id="SSFD01000256">
    <property type="protein sequence ID" value="TXH82060.1"/>
    <property type="molecule type" value="Genomic_DNA"/>
</dbReference>
<dbReference type="AlphaFoldDB" id="A0A5C7SE84"/>
<gene>
    <name evidence="1" type="primary">arsD</name>
    <name evidence="1" type="ORF">E6Q80_16150</name>
</gene>
<comment type="caution">
    <text evidence="1">The sequence shown here is derived from an EMBL/GenBank/DDBJ whole genome shotgun (WGS) entry which is preliminary data.</text>
</comment>
<accession>A0A5C7SE84</accession>
<dbReference type="Pfam" id="PF06953">
    <property type="entry name" value="ArsD"/>
    <property type="match status" value="1"/>
</dbReference>
<sequence>MRNIQIFELSQGGSGAVADESMADFAADVAWAIGQGAHIERFGFAEQPDEFARNTVVEDFVERSGYDALPLALVDGELAVAGRHPTRSELARWAGLAQPIPAGGCCSGGHCG</sequence>
<protein>
    <submittedName>
        <fullName evidence="1">Arsenic metallochaperone ArsD family protein</fullName>
    </submittedName>
</protein>
<dbReference type="GO" id="GO:0003677">
    <property type="term" value="F:DNA binding"/>
    <property type="evidence" value="ECO:0007669"/>
    <property type="project" value="InterPro"/>
</dbReference>